<dbReference type="EMBL" id="ML976978">
    <property type="protein sequence ID" value="KAF1962676.1"/>
    <property type="molecule type" value="Genomic_DNA"/>
</dbReference>
<reference evidence="3" key="1">
    <citation type="journal article" date="2020" name="Stud. Mycol.">
        <title>101 Dothideomycetes genomes: a test case for predicting lifestyles and emergence of pathogens.</title>
        <authorList>
            <person name="Haridas S."/>
            <person name="Albert R."/>
            <person name="Binder M."/>
            <person name="Bloem J."/>
            <person name="Labutti K."/>
            <person name="Salamov A."/>
            <person name="Andreopoulos B."/>
            <person name="Baker S."/>
            <person name="Barry K."/>
            <person name="Bills G."/>
            <person name="Bluhm B."/>
            <person name="Cannon C."/>
            <person name="Castanera R."/>
            <person name="Culley D."/>
            <person name="Daum C."/>
            <person name="Ezra D."/>
            <person name="Gonzalez J."/>
            <person name="Henrissat B."/>
            <person name="Kuo A."/>
            <person name="Liang C."/>
            <person name="Lipzen A."/>
            <person name="Lutzoni F."/>
            <person name="Magnuson J."/>
            <person name="Mondo S."/>
            <person name="Nolan M."/>
            <person name="Ohm R."/>
            <person name="Pangilinan J."/>
            <person name="Park H.-J."/>
            <person name="Ramirez L."/>
            <person name="Alfaro M."/>
            <person name="Sun H."/>
            <person name="Tritt A."/>
            <person name="Yoshinaga Y."/>
            <person name="Zwiers L.-H."/>
            <person name="Turgeon B."/>
            <person name="Goodwin S."/>
            <person name="Spatafora J."/>
            <person name="Crous P."/>
            <person name="Grigoriev I."/>
        </authorList>
    </citation>
    <scope>NUCLEOTIDE SEQUENCE</scope>
    <source>
        <strain evidence="3">CBS 675.92</strain>
    </source>
</reference>
<proteinExistence type="predicted"/>
<evidence type="ECO:0000313" key="3">
    <source>
        <dbReference type="EMBL" id="KAF1962676.1"/>
    </source>
</evidence>
<feature type="region of interest" description="Disordered" evidence="2">
    <location>
        <begin position="277"/>
        <end position="302"/>
    </location>
</feature>
<feature type="region of interest" description="Disordered" evidence="2">
    <location>
        <begin position="190"/>
        <end position="212"/>
    </location>
</feature>
<evidence type="ECO:0000256" key="1">
    <source>
        <dbReference type="SAM" id="Coils"/>
    </source>
</evidence>
<dbReference type="OrthoDB" id="3800982at2759"/>
<keyword evidence="1" id="KW-0175">Coiled coil</keyword>
<sequence length="318" mass="36146">MYPHSPKTLKRKRTPFIASPSRIIRQSLSQAPLTSPPTQPHISTCPPSTHTVTNPLTTLLLSLPLAQNIHNLLLTSREIENLCRSQFTDLDNEGVAASLERRRSDLEERYDHLREDVECELESAWVGAGFLPAAIPSLKSTFNVSSKREPEPLPATGIFACAVSAPGKAEVYYHTHGYSVDRELRMERLSREQEERQQQEKRQRGTKRVKRGGDVEKGYYGDAVYTYSRYGEYYEYEDDDAEEQREEEGETFEMVMPIEHVALVPLSGSEKQRLRRFTFGGEKGKGKGNGNGKGKKDRKRDVIDMRECVSPRGSVFMF</sequence>
<keyword evidence="4" id="KW-1185">Reference proteome</keyword>
<evidence type="ECO:0000256" key="2">
    <source>
        <dbReference type="SAM" id="MobiDB-lite"/>
    </source>
</evidence>
<accession>A0A6A5UIE1</accession>
<feature type="coiled-coil region" evidence="1">
    <location>
        <begin position="96"/>
        <end position="123"/>
    </location>
</feature>
<dbReference type="Proteomes" id="UP000800035">
    <property type="component" value="Unassembled WGS sequence"/>
</dbReference>
<feature type="compositionally biased region" description="Basic and acidic residues" evidence="2">
    <location>
        <begin position="190"/>
        <end position="203"/>
    </location>
</feature>
<protein>
    <submittedName>
        <fullName evidence="3">Uncharacterized protein</fullName>
    </submittedName>
</protein>
<dbReference type="AlphaFoldDB" id="A0A6A5UIE1"/>
<feature type="region of interest" description="Disordered" evidence="2">
    <location>
        <begin position="30"/>
        <end position="49"/>
    </location>
</feature>
<organism evidence="3 4">
    <name type="scientific">Byssothecium circinans</name>
    <dbReference type="NCBI Taxonomy" id="147558"/>
    <lineage>
        <taxon>Eukaryota</taxon>
        <taxon>Fungi</taxon>
        <taxon>Dikarya</taxon>
        <taxon>Ascomycota</taxon>
        <taxon>Pezizomycotina</taxon>
        <taxon>Dothideomycetes</taxon>
        <taxon>Pleosporomycetidae</taxon>
        <taxon>Pleosporales</taxon>
        <taxon>Massarineae</taxon>
        <taxon>Massarinaceae</taxon>
        <taxon>Byssothecium</taxon>
    </lineage>
</organism>
<gene>
    <name evidence="3" type="ORF">CC80DRAFT_499016</name>
</gene>
<name>A0A6A5UIE1_9PLEO</name>
<evidence type="ECO:0000313" key="4">
    <source>
        <dbReference type="Proteomes" id="UP000800035"/>
    </source>
</evidence>